<evidence type="ECO:0000313" key="2">
    <source>
        <dbReference type="EMBL" id="KAG8156090.1"/>
    </source>
</evidence>
<evidence type="ECO:0000256" key="1">
    <source>
        <dbReference type="SAM" id="MobiDB-lite"/>
    </source>
</evidence>
<feature type="region of interest" description="Disordered" evidence="1">
    <location>
        <begin position="61"/>
        <end position="81"/>
    </location>
</feature>
<comment type="caution">
    <text evidence="2">The sequence shown here is derived from an EMBL/GenBank/DDBJ whole genome shotgun (WGS) entry which is preliminary data.</text>
</comment>
<keyword evidence="3" id="KW-1185">Reference proteome</keyword>
<protein>
    <submittedName>
        <fullName evidence="2">Uncharacterized protein</fullName>
    </submittedName>
</protein>
<name>A0AAV6TDW3_9ARAC</name>
<organism evidence="2 3">
    <name type="scientific">Oedothorax gibbosus</name>
    <dbReference type="NCBI Taxonomy" id="931172"/>
    <lineage>
        <taxon>Eukaryota</taxon>
        <taxon>Metazoa</taxon>
        <taxon>Ecdysozoa</taxon>
        <taxon>Arthropoda</taxon>
        <taxon>Chelicerata</taxon>
        <taxon>Arachnida</taxon>
        <taxon>Araneae</taxon>
        <taxon>Araneomorphae</taxon>
        <taxon>Entelegynae</taxon>
        <taxon>Araneoidea</taxon>
        <taxon>Linyphiidae</taxon>
        <taxon>Erigoninae</taxon>
        <taxon>Oedothorax</taxon>
    </lineage>
</organism>
<sequence length="163" mass="18168">MVPISSYAARTQISTIDLHVRNRTDLHQEFPWHSSCPGIVHILFRVHTSCAQTPPLPQVERRRVSGAAPPGDVGNGDSRMCRRPHRRPCTLHFAAGLIQDPLTRALLDSLGQCFKHGFFATFPHGTCLPIGLRKYLALGGVYHPIRCTSKQPDSKAERNPDRT</sequence>
<dbReference type="EMBL" id="JAFNEN010006326">
    <property type="protein sequence ID" value="KAG8156090.1"/>
    <property type="molecule type" value="Genomic_DNA"/>
</dbReference>
<reference evidence="2 3" key="1">
    <citation type="journal article" date="2022" name="Nat. Ecol. Evol.">
        <title>A masculinizing supergene underlies an exaggerated male reproductive morph in a spider.</title>
        <authorList>
            <person name="Hendrickx F."/>
            <person name="De Corte Z."/>
            <person name="Sonet G."/>
            <person name="Van Belleghem S.M."/>
            <person name="Kostlbacher S."/>
            <person name="Vangestel C."/>
        </authorList>
    </citation>
    <scope>NUCLEOTIDE SEQUENCE [LARGE SCALE GENOMIC DNA]</scope>
    <source>
        <strain evidence="2">W744_W776</strain>
    </source>
</reference>
<evidence type="ECO:0000313" key="3">
    <source>
        <dbReference type="Proteomes" id="UP000827092"/>
    </source>
</evidence>
<gene>
    <name evidence="2" type="ORF">JTE90_024409</name>
</gene>
<accession>A0AAV6TDW3</accession>
<dbReference type="Proteomes" id="UP000827092">
    <property type="component" value="Unassembled WGS sequence"/>
</dbReference>
<proteinExistence type="predicted"/>
<dbReference type="AlphaFoldDB" id="A0AAV6TDW3"/>